<evidence type="ECO:0000256" key="9">
    <source>
        <dbReference type="ARBA" id="ARBA00022676"/>
    </source>
</evidence>
<comment type="cofactor">
    <cofactor evidence="1">
        <name>Mg(2+)</name>
        <dbReference type="ChEBI" id="CHEBI:18420"/>
    </cofactor>
</comment>
<dbReference type="EMBL" id="JQAN02000008">
    <property type="protein sequence ID" value="PPD58421.1"/>
    <property type="molecule type" value="Genomic_DNA"/>
</dbReference>
<comment type="catalytic activity">
    <reaction evidence="15">
        <text>GMP + diphosphate = guanine + 5-phospho-alpha-D-ribose 1-diphosphate</text>
        <dbReference type="Rhea" id="RHEA:25424"/>
        <dbReference type="ChEBI" id="CHEBI:16235"/>
        <dbReference type="ChEBI" id="CHEBI:33019"/>
        <dbReference type="ChEBI" id="CHEBI:58017"/>
        <dbReference type="ChEBI" id="CHEBI:58115"/>
        <dbReference type="EC" id="2.4.2.8"/>
    </reaction>
    <physiologicalReaction direction="right-to-left" evidence="15">
        <dbReference type="Rhea" id="RHEA:25426"/>
    </physiologicalReaction>
</comment>
<evidence type="ECO:0000256" key="12">
    <source>
        <dbReference type="ARBA" id="ARBA00022726"/>
    </source>
</evidence>
<comment type="pathway">
    <text evidence="4">Purine metabolism; GMP biosynthesis via salvage pathway; GMP from guanine: step 1/1.</text>
</comment>
<keyword evidence="8" id="KW-0963">Cytoplasm</keyword>
<reference evidence="19 20" key="1">
    <citation type="journal article" date="2017" name="ISME J.">
        <title>Grape pomace compost harbors organohalide-respiring Dehalogenimonas species with novel reductive dehalogenase genes.</title>
        <authorList>
            <person name="Yang Y."/>
            <person name="Higgins S.A."/>
            <person name="Yan J."/>
            <person name="Simsir B."/>
            <person name="Chourey K."/>
            <person name="Iyer R."/>
            <person name="Hettich R.L."/>
            <person name="Baldwin B."/>
            <person name="Ogles D.M."/>
            <person name="Loffler F.E."/>
        </authorList>
    </citation>
    <scope>NUCLEOTIDE SEQUENCE [LARGE SCALE GENOMIC DNA]</scope>
    <source>
        <strain evidence="19 20">GP</strain>
    </source>
</reference>
<evidence type="ECO:0000256" key="5">
    <source>
        <dbReference type="ARBA" id="ARBA00008391"/>
    </source>
</evidence>
<evidence type="ECO:0000313" key="19">
    <source>
        <dbReference type="EMBL" id="PPD58421.1"/>
    </source>
</evidence>
<feature type="domain" description="GAF" evidence="18">
    <location>
        <begin position="24"/>
        <end position="159"/>
    </location>
</feature>
<dbReference type="RefSeq" id="WP_102331775.1">
    <property type="nucleotide sequence ID" value="NZ_CP058566.2"/>
</dbReference>
<dbReference type="GO" id="GO:0006178">
    <property type="term" value="P:guanine salvage"/>
    <property type="evidence" value="ECO:0007669"/>
    <property type="project" value="TreeGrafter"/>
</dbReference>
<dbReference type="InterPro" id="IPR000836">
    <property type="entry name" value="PRTase_dom"/>
</dbReference>
<comment type="similarity">
    <text evidence="5">Belongs to the purine/pyrimidine phosphoribosyltransferase family.</text>
</comment>
<comment type="caution">
    <text evidence="19">The sequence shown here is derived from an EMBL/GenBank/DDBJ whole genome shotgun (WGS) entry which is preliminary data.</text>
</comment>
<evidence type="ECO:0000256" key="6">
    <source>
        <dbReference type="ARBA" id="ARBA00011895"/>
    </source>
</evidence>
<dbReference type="EC" id="2.4.2.8" evidence="6"/>
<dbReference type="PANTHER" id="PTHR43340:SF1">
    <property type="entry name" value="HYPOXANTHINE PHOSPHORIBOSYLTRANSFERASE"/>
    <property type="match status" value="1"/>
</dbReference>
<sequence>MPQNKDHLYCKALRQAITAAGTAASLKDKLEAIVRIASRSFDTGAAIGLLDATGSHLIQTAHWRLPPTFVQKGIIDVGKSLNETTSNAPVFIENAATDSRVQYPAAAIKAGIVSIFGVPISQDGHQIGALRIYFKKTQLITLQDTSFVKALAQLVGIVLSRQTIEVKGEIPTASAKPSRMVKFNHASEEEFARILDFYNVPWVYEPRSFPIGHKTKGTPELFTPDFYLPSLDLYVELTTMKQSLVTQKNRKLKALKAQYPEIKITLLYKNDYEKLLAKYGAGPLAESRAHGVSRILYSAADINQRVKDIAGKISADYAGRRPVLLGVQRGFLCFMADLIRQITVPMDLDFIAISYYSGAKEPAVKITKEADLPLAGRHILLVEDIVDTGITLNYILNYLTEKQPASLAVCTLLDRKARRLVNIKLDYIGFNVPDEFVIGYGLDYHEEYRNLPFIAVPQIKGPEKEKSEAPNTKPETKTKET</sequence>
<dbReference type="InterPro" id="IPR011335">
    <property type="entry name" value="Restrct_endonuc-II-like"/>
</dbReference>
<organism evidence="19 20">
    <name type="scientific">Dehalogenimonas etheniformans</name>
    <dbReference type="NCBI Taxonomy" id="1536648"/>
    <lineage>
        <taxon>Bacteria</taxon>
        <taxon>Bacillati</taxon>
        <taxon>Chloroflexota</taxon>
        <taxon>Dehalococcoidia</taxon>
        <taxon>Dehalococcoidales</taxon>
        <taxon>Dehalococcoidaceae</taxon>
        <taxon>Dehalogenimonas</taxon>
    </lineage>
</organism>
<evidence type="ECO:0000256" key="7">
    <source>
        <dbReference type="ARBA" id="ARBA00022099"/>
    </source>
</evidence>
<dbReference type="GO" id="GO:0046100">
    <property type="term" value="P:hypoxanthine metabolic process"/>
    <property type="evidence" value="ECO:0007669"/>
    <property type="project" value="TreeGrafter"/>
</dbReference>
<dbReference type="AlphaFoldDB" id="A0A2P5P801"/>
<dbReference type="NCBIfam" id="TIGR01203">
    <property type="entry name" value="HGPRTase"/>
    <property type="match status" value="1"/>
</dbReference>
<evidence type="ECO:0000256" key="15">
    <source>
        <dbReference type="ARBA" id="ARBA00048811"/>
    </source>
</evidence>
<dbReference type="GO" id="GO:0032264">
    <property type="term" value="P:IMP salvage"/>
    <property type="evidence" value="ECO:0007669"/>
    <property type="project" value="TreeGrafter"/>
</dbReference>
<protein>
    <recommendedName>
        <fullName evidence="7">Hypoxanthine-guanine phosphoribosyltransferase</fullName>
        <ecNumber evidence="6">2.4.2.8</ecNumber>
    </recommendedName>
</protein>
<keyword evidence="13" id="KW-0547">Nucleotide-binding</keyword>
<dbReference type="Pfam" id="PF00156">
    <property type="entry name" value="Pribosyltran"/>
    <property type="match status" value="1"/>
</dbReference>
<evidence type="ECO:0000256" key="10">
    <source>
        <dbReference type="ARBA" id="ARBA00022679"/>
    </source>
</evidence>
<evidence type="ECO:0000256" key="4">
    <source>
        <dbReference type="ARBA" id="ARBA00004676"/>
    </source>
</evidence>
<evidence type="ECO:0000256" key="16">
    <source>
        <dbReference type="ARBA" id="ARBA00049402"/>
    </source>
</evidence>
<dbReference type="CDD" id="cd06223">
    <property type="entry name" value="PRTases_typeI"/>
    <property type="match status" value="1"/>
</dbReference>
<feature type="domain" description="Phosphoribosyltransferase" evidence="17">
    <location>
        <begin position="301"/>
        <end position="444"/>
    </location>
</feature>
<keyword evidence="14" id="KW-0460">Magnesium</keyword>
<keyword evidence="12" id="KW-0660">Purine salvage</keyword>
<comment type="subcellular location">
    <subcellularLocation>
        <location evidence="2">Cytoplasm</location>
    </subcellularLocation>
</comment>
<dbReference type="Gene3D" id="3.40.50.2020">
    <property type="match status" value="1"/>
</dbReference>
<evidence type="ECO:0000259" key="17">
    <source>
        <dbReference type="Pfam" id="PF00156"/>
    </source>
</evidence>
<dbReference type="OrthoDB" id="9802824at2"/>
<gene>
    <name evidence="19" type="primary">hpt</name>
    <name evidence="19" type="ORF">JP09_004450</name>
</gene>
<evidence type="ECO:0000256" key="8">
    <source>
        <dbReference type="ARBA" id="ARBA00022490"/>
    </source>
</evidence>
<dbReference type="SUPFAM" id="SSF53271">
    <property type="entry name" value="PRTase-like"/>
    <property type="match status" value="1"/>
</dbReference>
<keyword evidence="11" id="KW-0479">Metal-binding</keyword>
<keyword evidence="10" id="KW-0808">Transferase</keyword>
<dbReference type="GO" id="GO:0052657">
    <property type="term" value="F:guanine phosphoribosyltransferase activity"/>
    <property type="evidence" value="ECO:0007669"/>
    <property type="project" value="UniProtKB-ARBA"/>
</dbReference>
<dbReference type="FunFam" id="3.40.50.2020:FF:000006">
    <property type="entry name" value="Hypoxanthine phosphoribosyltransferase"/>
    <property type="match status" value="1"/>
</dbReference>
<dbReference type="Gene3D" id="3.40.91.30">
    <property type="match status" value="1"/>
</dbReference>
<dbReference type="GO" id="GO:0006166">
    <property type="term" value="P:purine ribonucleoside salvage"/>
    <property type="evidence" value="ECO:0007669"/>
    <property type="project" value="UniProtKB-KW"/>
</dbReference>
<evidence type="ECO:0000256" key="11">
    <source>
        <dbReference type="ARBA" id="ARBA00022723"/>
    </source>
</evidence>
<dbReference type="PANTHER" id="PTHR43340">
    <property type="entry name" value="HYPOXANTHINE-GUANINE PHOSPHORIBOSYLTRANSFERASE"/>
    <property type="match status" value="1"/>
</dbReference>
<evidence type="ECO:0000256" key="2">
    <source>
        <dbReference type="ARBA" id="ARBA00004496"/>
    </source>
</evidence>
<dbReference type="GO" id="GO:0005829">
    <property type="term" value="C:cytosol"/>
    <property type="evidence" value="ECO:0007669"/>
    <property type="project" value="TreeGrafter"/>
</dbReference>
<comment type="pathway">
    <text evidence="3">Purine metabolism; IMP biosynthesis via salvage pathway; IMP from hypoxanthine: step 1/1.</text>
</comment>
<dbReference type="InterPro" id="IPR029016">
    <property type="entry name" value="GAF-like_dom_sf"/>
</dbReference>
<evidence type="ECO:0000256" key="13">
    <source>
        <dbReference type="ARBA" id="ARBA00022741"/>
    </source>
</evidence>
<evidence type="ECO:0000313" key="20">
    <source>
        <dbReference type="Proteomes" id="UP000235653"/>
    </source>
</evidence>
<evidence type="ECO:0000256" key="1">
    <source>
        <dbReference type="ARBA" id="ARBA00001946"/>
    </source>
</evidence>
<dbReference type="Pfam" id="PF13185">
    <property type="entry name" value="GAF_2"/>
    <property type="match status" value="1"/>
</dbReference>
<proteinExistence type="inferred from homology"/>
<dbReference type="InterPro" id="IPR029057">
    <property type="entry name" value="PRTase-like"/>
</dbReference>
<dbReference type="GO" id="GO:0000287">
    <property type="term" value="F:magnesium ion binding"/>
    <property type="evidence" value="ECO:0007669"/>
    <property type="project" value="TreeGrafter"/>
</dbReference>
<comment type="catalytic activity">
    <reaction evidence="16">
        <text>IMP + diphosphate = hypoxanthine + 5-phospho-alpha-D-ribose 1-diphosphate</text>
        <dbReference type="Rhea" id="RHEA:17973"/>
        <dbReference type="ChEBI" id="CHEBI:17368"/>
        <dbReference type="ChEBI" id="CHEBI:33019"/>
        <dbReference type="ChEBI" id="CHEBI:58017"/>
        <dbReference type="ChEBI" id="CHEBI:58053"/>
        <dbReference type="EC" id="2.4.2.8"/>
    </reaction>
    <physiologicalReaction direction="right-to-left" evidence="16">
        <dbReference type="Rhea" id="RHEA:17975"/>
    </physiologicalReaction>
</comment>
<name>A0A2P5P801_9CHLR</name>
<dbReference type="Gene3D" id="3.30.450.40">
    <property type="match status" value="1"/>
</dbReference>
<dbReference type="Proteomes" id="UP000235653">
    <property type="component" value="Unassembled WGS sequence"/>
</dbReference>
<dbReference type="GO" id="GO:0000166">
    <property type="term" value="F:nucleotide binding"/>
    <property type="evidence" value="ECO:0007669"/>
    <property type="project" value="UniProtKB-KW"/>
</dbReference>
<evidence type="ECO:0000256" key="3">
    <source>
        <dbReference type="ARBA" id="ARBA00004669"/>
    </source>
</evidence>
<dbReference type="SUPFAM" id="SSF55781">
    <property type="entry name" value="GAF domain-like"/>
    <property type="match status" value="1"/>
</dbReference>
<keyword evidence="9 19" id="KW-0328">Glycosyltransferase</keyword>
<evidence type="ECO:0000259" key="18">
    <source>
        <dbReference type="Pfam" id="PF13185"/>
    </source>
</evidence>
<dbReference type="GO" id="GO:0004422">
    <property type="term" value="F:hypoxanthine phosphoribosyltransferase activity"/>
    <property type="evidence" value="ECO:0007669"/>
    <property type="project" value="InterPro"/>
</dbReference>
<dbReference type="SUPFAM" id="SSF52980">
    <property type="entry name" value="Restriction endonuclease-like"/>
    <property type="match status" value="1"/>
</dbReference>
<dbReference type="InterPro" id="IPR003018">
    <property type="entry name" value="GAF"/>
</dbReference>
<accession>A0A2P5P801</accession>
<dbReference type="InterPro" id="IPR050408">
    <property type="entry name" value="HGPRT"/>
</dbReference>
<evidence type="ECO:0000256" key="14">
    <source>
        <dbReference type="ARBA" id="ARBA00022842"/>
    </source>
</evidence>
<dbReference type="GO" id="GO:0032263">
    <property type="term" value="P:GMP salvage"/>
    <property type="evidence" value="ECO:0007669"/>
    <property type="project" value="TreeGrafter"/>
</dbReference>
<dbReference type="InterPro" id="IPR005904">
    <property type="entry name" value="Hxn_phspho_trans"/>
</dbReference>
<keyword evidence="20" id="KW-1185">Reference proteome</keyword>